<evidence type="ECO:0000313" key="3">
    <source>
        <dbReference type="Proteomes" id="UP001352223"/>
    </source>
</evidence>
<accession>A0ABU6CFI1</accession>
<dbReference type="Proteomes" id="UP001352223">
    <property type="component" value="Unassembled WGS sequence"/>
</dbReference>
<gene>
    <name evidence="2" type="ORF">OKJ48_24960</name>
</gene>
<organism evidence="2 3">
    <name type="scientific">Streptomyces kunmingensis</name>
    <dbReference type="NCBI Taxonomy" id="68225"/>
    <lineage>
        <taxon>Bacteria</taxon>
        <taxon>Bacillati</taxon>
        <taxon>Actinomycetota</taxon>
        <taxon>Actinomycetes</taxon>
        <taxon>Kitasatosporales</taxon>
        <taxon>Streptomycetaceae</taxon>
        <taxon>Streptomyces</taxon>
    </lineage>
</organism>
<dbReference type="Gene3D" id="2.60.40.1180">
    <property type="entry name" value="Golgi alpha-mannosidase II"/>
    <property type="match status" value="1"/>
</dbReference>
<dbReference type="EMBL" id="JAOZYB010000241">
    <property type="protein sequence ID" value="MEB3963468.1"/>
    <property type="molecule type" value="Genomic_DNA"/>
</dbReference>
<sequence length="114" mass="12569">GRTIAPLLTALNDIRRRSPALRGLRHVHFHQADNDAVIVYSKHTGSNTVLVVVNLDPHHTQEATVRLDRAQLHVGDQASFPVRDELTGTTYTWGATNYVRLVPGESPAHVFTVG</sequence>
<comment type="caution">
    <text evidence="2">The sequence shown here is derived from an EMBL/GenBank/DDBJ whole genome shotgun (WGS) entry which is preliminary data.</text>
</comment>
<keyword evidence="3" id="KW-1185">Reference proteome</keyword>
<dbReference type="InterPro" id="IPR013780">
    <property type="entry name" value="Glyco_hydro_b"/>
</dbReference>
<evidence type="ECO:0000259" key="1">
    <source>
        <dbReference type="Pfam" id="PF21702"/>
    </source>
</evidence>
<dbReference type="InterPro" id="IPR049171">
    <property type="entry name" value="GLGE_C"/>
</dbReference>
<proteinExistence type="predicted"/>
<dbReference type="SUPFAM" id="SSF51011">
    <property type="entry name" value="Glycosyl hydrolase domain"/>
    <property type="match status" value="1"/>
</dbReference>
<dbReference type="RefSeq" id="WP_324771207.1">
    <property type="nucleotide sequence ID" value="NZ_JAOZYB010000241.1"/>
</dbReference>
<feature type="domain" description="Alpha-1,4-glucan:maltose-1-phosphate maltosyltransferase C-terminal" evidence="1">
    <location>
        <begin position="29"/>
        <end position="113"/>
    </location>
</feature>
<name>A0ABU6CFI1_9ACTN</name>
<dbReference type="Pfam" id="PF21702">
    <property type="entry name" value="GLGE_C"/>
    <property type="match status" value="1"/>
</dbReference>
<evidence type="ECO:0000313" key="2">
    <source>
        <dbReference type="EMBL" id="MEB3963468.1"/>
    </source>
</evidence>
<reference evidence="2 3" key="1">
    <citation type="submission" date="2022-10" db="EMBL/GenBank/DDBJ databases">
        <authorList>
            <person name="Xie J."/>
            <person name="Shen N."/>
        </authorList>
    </citation>
    <scope>NUCLEOTIDE SEQUENCE [LARGE SCALE GENOMIC DNA]</scope>
    <source>
        <strain evidence="2 3">DSM 41681</strain>
    </source>
</reference>
<protein>
    <submittedName>
        <fullName evidence="2">DUF3459 domain-containing protein</fullName>
    </submittedName>
</protein>
<feature type="non-terminal residue" evidence="2">
    <location>
        <position position="1"/>
    </location>
</feature>